<keyword evidence="2" id="KW-1185">Reference proteome</keyword>
<dbReference type="EMBL" id="FXXQ01000003">
    <property type="protein sequence ID" value="SMX23332.1"/>
    <property type="molecule type" value="Genomic_DNA"/>
</dbReference>
<sequence length="264" mass="28269">MDDFSRLEATLAKLRQRAKAPGEHRIIRGEPERLLAAVVTEIDETILPREIRFASGEISFSIAVANRRFQALMTVVPAQDATTRLVGKAIADVDDTALAEVRHALTALLSKGREWAIASQRQAGGGFPSDVGVPTEPLTRAWEIAPVGETRTNPGAALEDFLIALDARASAWLLIEGEEVKKQSGSESLLADLGNQAAVFLDGYFSKKDLLFQGETGPSGLVFAGGAGGEAVLFLDCESSMAFVLSKSQDVATLAQDWQARVAF</sequence>
<dbReference type="RefSeq" id="WP_093973301.1">
    <property type="nucleotide sequence ID" value="NZ_FXXQ01000003.1"/>
</dbReference>
<protein>
    <submittedName>
        <fullName evidence="1">Uncharacterized protein</fullName>
    </submittedName>
</protein>
<accession>A0A238IZB9</accession>
<dbReference type="AlphaFoldDB" id="A0A238IZB9"/>
<evidence type="ECO:0000313" key="2">
    <source>
        <dbReference type="Proteomes" id="UP000201838"/>
    </source>
</evidence>
<proteinExistence type="predicted"/>
<reference evidence="1 2" key="1">
    <citation type="submission" date="2017-05" db="EMBL/GenBank/DDBJ databases">
        <authorList>
            <person name="Song R."/>
            <person name="Chenine A.L."/>
            <person name="Ruprecht R.M."/>
        </authorList>
    </citation>
    <scope>NUCLEOTIDE SEQUENCE [LARGE SCALE GENOMIC DNA]</scope>
    <source>
        <strain evidence="1 2">CECT 8489</strain>
    </source>
</reference>
<dbReference type="OrthoDB" id="7845359at2"/>
<name>A0A238IZB9_9RHOB</name>
<dbReference type="Proteomes" id="UP000201838">
    <property type="component" value="Unassembled WGS sequence"/>
</dbReference>
<gene>
    <name evidence="1" type="ORF">BOA8489_01437</name>
</gene>
<evidence type="ECO:0000313" key="1">
    <source>
        <dbReference type="EMBL" id="SMX23332.1"/>
    </source>
</evidence>
<organism evidence="1 2">
    <name type="scientific">Boseongicola aestuarii</name>
    <dbReference type="NCBI Taxonomy" id="1470561"/>
    <lineage>
        <taxon>Bacteria</taxon>
        <taxon>Pseudomonadati</taxon>
        <taxon>Pseudomonadota</taxon>
        <taxon>Alphaproteobacteria</taxon>
        <taxon>Rhodobacterales</taxon>
        <taxon>Paracoccaceae</taxon>
        <taxon>Boseongicola</taxon>
    </lineage>
</organism>